<comment type="caution">
    <text evidence="1">The sequence shown here is derived from an EMBL/GenBank/DDBJ whole genome shotgun (WGS) entry which is preliminary data.</text>
</comment>
<protein>
    <submittedName>
        <fullName evidence="1">Uncharacterized protein</fullName>
    </submittedName>
</protein>
<sequence>MPRNCTPFTKENLSAKGSLTPFLGENVISERDIPRLEEWQSFSGEGEYNHIKLTRTIDMLQEESHISDEIIVVKLHSLFTRTAKKWYYKMIQDHGKHNLSWWTSELVTKWANNSWRF</sequence>
<dbReference type="Proteomes" id="UP000765509">
    <property type="component" value="Unassembled WGS sequence"/>
</dbReference>
<evidence type="ECO:0000313" key="2">
    <source>
        <dbReference type="Proteomes" id="UP000765509"/>
    </source>
</evidence>
<evidence type="ECO:0000313" key="1">
    <source>
        <dbReference type="EMBL" id="MBW0487315.1"/>
    </source>
</evidence>
<proteinExistence type="predicted"/>
<gene>
    <name evidence="1" type="ORF">O181_027030</name>
</gene>
<reference evidence="1" key="1">
    <citation type="submission" date="2021-03" db="EMBL/GenBank/DDBJ databases">
        <title>Draft genome sequence of rust myrtle Austropuccinia psidii MF-1, a brazilian biotype.</title>
        <authorList>
            <person name="Quecine M.C."/>
            <person name="Pachon D.M.R."/>
            <person name="Bonatelli M.L."/>
            <person name="Correr F.H."/>
            <person name="Franceschini L.M."/>
            <person name="Leite T.F."/>
            <person name="Margarido G.R.A."/>
            <person name="Almeida C.A."/>
            <person name="Ferrarezi J.A."/>
            <person name="Labate C.A."/>
        </authorList>
    </citation>
    <scope>NUCLEOTIDE SEQUENCE</scope>
    <source>
        <strain evidence="1">MF-1</strain>
    </source>
</reference>
<accession>A0A9Q3H2S7</accession>
<dbReference type="AlphaFoldDB" id="A0A9Q3H2S7"/>
<dbReference type="EMBL" id="AVOT02009073">
    <property type="protein sequence ID" value="MBW0487315.1"/>
    <property type="molecule type" value="Genomic_DNA"/>
</dbReference>
<keyword evidence="2" id="KW-1185">Reference proteome</keyword>
<name>A0A9Q3H2S7_9BASI</name>
<organism evidence="1 2">
    <name type="scientific">Austropuccinia psidii MF-1</name>
    <dbReference type="NCBI Taxonomy" id="1389203"/>
    <lineage>
        <taxon>Eukaryota</taxon>
        <taxon>Fungi</taxon>
        <taxon>Dikarya</taxon>
        <taxon>Basidiomycota</taxon>
        <taxon>Pucciniomycotina</taxon>
        <taxon>Pucciniomycetes</taxon>
        <taxon>Pucciniales</taxon>
        <taxon>Sphaerophragmiaceae</taxon>
        <taxon>Austropuccinia</taxon>
    </lineage>
</organism>